<sequence>MPPRRKCAATYLEWVCADGAARVGCPVIARTRGSRKPGAPPFRGALCRQHPPKAEQVGSAAATKGALPLGRPSVLNKMAIHQVSCQFTTDRRMYTTQLATFLSKRARHLGLAVLAAAAVPAAWAQTAHPNGDLQAIDSTIVRPSGVAVDAAGNVYVTSFRTGRQNSDPPTGGVYKLTPQPDGSYVKSQINDPATPLTTPSGIAVDAVGNVYVAQGSCFSGATSCNQQTAPWPSKVVMFTPSGSTYTQSDITTDPRAGYNTNSGQWPLVIAPAGLAVDAAGAEHLRVGVQVGPGLGAHVGHLLHLCKTGASWSSTGCAQGFPRSIALNAGVALDGSGNVYFPDAGWTNFNTFPFVQYPSQLYKATPAVSTYNPTVIATPPLPASTWAAVDPLTGVAVDSAGQNLYYTLPSKQLLGLMAPPASATPNTIPGITTLMTTANFPDTNLTGTQMSAGFPTGIALDTAGALYLTNPNRPIQGQSPQAGANVVAKLKPMVWDYGTVDVLQSSASHTVMFTVDSASPAAVVSIGTSDPAFVVDTAGPNSCRNAAAAGPCSVTVKFSPTVAGPQQGYVELKNAQGTVIAQILVRGNGYSAAVPVPGLREWAQMLLSALLAVGAVLALRRKV</sequence>
<dbReference type="KEGG" id="otk:C6570_16525"/>
<dbReference type="EMBL" id="CP027666">
    <property type="protein sequence ID" value="AVO35647.1"/>
    <property type="molecule type" value="Genomic_DNA"/>
</dbReference>
<dbReference type="OrthoDB" id="9774579at2"/>
<evidence type="ECO:0000313" key="3">
    <source>
        <dbReference type="Proteomes" id="UP000239709"/>
    </source>
</evidence>
<dbReference type="NCBIfam" id="TIGR04174">
    <property type="entry name" value="IPTL_CTERM"/>
    <property type="match status" value="1"/>
</dbReference>
<evidence type="ECO:0000256" key="1">
    <source>
        <dbReference type="SAM" id="Phobius"/>
    </source>
</evidence>
<evidence type="ECO:0008006" key="4">
    <source>
        <dbReference type="Google" id="ProtNLM"/>
    </source>
</evidence>
<dbReference type="InterPro" id="IPR013783">
    <property type="entry name" value="Ig-like_fold"/>
</dbReference>
<feature type="transmembrane region" description="Helical" evidence="1">
    <location>
        <begin position="601"/>
        <end position="618"/>
    </location>
</feature>
<dbReference type="SUPFAM" id="SSF63829">
    <property type="entry name" value="Calcium-dependent phosphotriesterase"/>
    <property type="match status" value="1"/>
</dbReference>
<keyword evidence="1" id="KW-0812">Transmembrane</keyword>
<proteinExistence type="predicted"/>
<name>A0A2S0MIL1_9BURK</name>
<dbReference type="InterPro" id="IPR011042">
    <property type="entry name" value="6-blade_b-propeller_TolB-like"/>
</dbReference>
<dbReference type="Gene3D" id="2.60.40.10">
    <property type="entry name" value="Immunoglobulins"/>
    <property type="match status" value="1"/>
</dbReference>
<gene>
    <name evidence="2" type="ORF">C6570_16525</name>
</gene>
<keyword evidence="1" id="KW-0472">Membrane</keyword>
<keyword evidence="3" id="KW-1185">Reference proteome</keyword>
<organism evidence="2 3">
    <name type="scientific">Ottowia oryzae</name>
    <dbReference type="NCBI Taxonomy" id="2109914"/>
    <lineage>
        <taxon>Bacteria</taxon>
        <taxon>Pseudomonadati</taxon>
        <taxon>Pseudomonadota</taxon>
        <taxon>Betaproteobacteria</taxon>
        <taxon>Burkholderiales</taxon>
        <taxon>Comamonadaceae</taxon>
        <taxon>Ottowia</taxon>
    </lineage>
</organism>
<evidence type="ECO:0000313" key="2">
    <source>
        <dbReference type="EMBL" id="AVO35647.1"/>
    </source>
</evidence>
<dbReference type="AlphaFoldDB" id="A0A2S0MIL1"/>
<keyword evidence="1" id="KW-1133">Transmembrane helix</keyword>
<protein>
    <recommendedName>
        <fullName evidence="4">IPTL-CTERM protein sorting domain-containing protein</fullName>
    </recommendedName>
</protein>
<dbReference type="InterPro" id="IPR026442">
    <property type="entry name" value="IPTL_CTERM"/>
</dbReference>
<accession>A0A2S0MIL1</accession>
<reference evidence="2 3" key="1">
    <citation type="submission" date="2018-03" db="EMBL/GenBank/DDBJ databases">
        <title>Genome sequencing of Ottowia sp.</title>
        <authorList>
            <person name="Kim S.-J."/>
            <person name="Heo J."/>
            <person name="Kwon S.-W."/>
        </authorList>
    </citation>
    <scope>NUCLEOTIDE SEQUENCE [LARGE SCALE GENOMIC DNA]</scope>
    <source>
        <strain evidence="2 3">KADR8-3</strain>
    </source>
</reference>
<dbReference type="Gene3D" id="2.120.10.30">
    <property type="entry name" value="TolB, C-terminal domain"/>
    <property type="match status" value="1"/>
</dbReference>
<dbReference type="Proteomes" id="UP000239709">
    <property type="component" value="Chromosome"/>
</dbReference>